<keyword evidence="1" id="KW-0472">Membrane</keyword>
<feature type="transmembrane region" description="Helical" evidence="1">
    <location>
        <begin position="9"/>
        <end position="26"/>
    </location>
</feature>
<name>A0A6J5PXB8_9CAUD</name>
<protein>
    <submittedName>
        <fullName evidence="2">Uncharacterized protein</fullName>
    </submittedName>
</protein>
<dbReference type="EMBL" id="LR798428">
    <property type="protein sequence ID" value="CAB5231286.1"/>
    <property type="molecule type" value="Genomic_DNA"/>
</dbReference>
<evidence type="ECO:0000313" key="2">
    <source>
        <dbReference type="EMBL" id="CAB4174776.1"/>
    </source>
</evidence>
<accession>A0A6J5PXB8</accession>
<evidence type="ECO:0000313" key="5">
    <source>
        <dbReference type="EMBL" id="CAB5231286.1"/>
    </source>
</evidence>
<feature type="transmembrane region" description="Helical" evidence="1">
    <location>
        <begin position="32"/>
        <end position="52"/>
    </location>
</feature>
<evidence type="ECO:0000313" key="4">
    <source>
        <dbReference type="EMBL" id="CAB4192909.1"/>
    </source>
</evidence>
<evidence type="ECO:0000256" key="1">
    <source>
        <dbReference type="SAM" id="Phobius"/>
    </source>
</evidence>
<proteinExistence type="predicted"/>
<gene>
    <name evidence="3" type="ORF">UFOVP1131_64</name>
    <name evidence="4" type="ORF">UFOVP1245_122</name>
    <name evidence="5" type="ORF">UFOVP1582_56</name>
    <name evidence="2" type="ORF">UFOVP966_78</name>
</gene>
<dbReference type="EMBL" id="LR797185">
    <property type="protein sequence ID" value="CAB4192909.1"/>
    <property type="molecule type" value="Genomic_DNA"/>
</dbReference>
<keyword evidence="1" id="KW-0812">Transmembrane</keyword>
<dbReference type="EMBL" id="LR796919">
    <property type="protein sequence ID" value="CAB4174776.1"/>
    <property type="molecule type" value="Genomic_DNA"/>
</dbReference>
<sequence>MIKNAVNDIISGGWTIFGLAIAWAVLPEGETRNVVGSILLALSTAWLVTGPLRWRNED</sequence>
<evidence type="ECO:0000313" key="3">
    <source>
        <dbReference type="EMBL" id="CAB4184950.1"/>
    </source>
</evidence>
<keyword evidence="1" id="KW-1133">Transmembrane helix</keyword>
<reference evidence="2" key="1">
    <citation type="submission" date="2020-05" db="EMBL/GenBank/DDBJ databases">
        <authorList>
            <person name="Chiriac C."/>
            <person name="Salcher M."/>
            <person name="Ghai R."/>
            <person name="Kavagutti S V."/>
        </authorList>
    </citation>
    <scope>NUCLEOTIDE SEQUENCE</scope>
</reference>
<dbReference type="EMBL" id="LR797071">
    <property type="protein sequence ID" value="CAB4184950.1"/>
    <property type="molecule type" value="Genomic_DNA"/>
</dbReference>
<organism evidence="2">
    <name type="scientific">uncultured Caudovirales phage</name>
    <dbReference type="NCBI Taxonomy" id="2100421"/>
    <lineage>
        <taxon>Viruses</taxon>
        <taxon>Duplodnaviria</taxon>
        <taxon>Heunggongvirae</taxon>
        <taxon>Uroviricota</taxon>
        <taxon>Caudoviricetes</taxon>
        <taxon>Peduoviridae</taxon>
        <taxon>Maltschvirus</taxon>
        <taxon>Maltschvirus maltsch</taxon>
    </lineage>
</organism>